<dbReference type="Pfam" id="PF02302">
    <property type="entry name" value="PTS_IIB"/>
    <property type="match status" value="1"/>
</dbReference>
<dbReference type="Gene3D" id="3.40.50.2300">
    <property type="match status" value="1"/>
</dbReference>
<dbReference type="CDD" id="cd05563">
    <property type="entry name" value="PTS_IIB_ascorbate"/>
    <property type="match status" value="1"/>
</dbReference>
<evidence type="ECO:0000256" key="1">
    <source>
        <dbReference type="ARBA" id="ARBA00022679"/>
    </source>
</evidence>
<keyword evidence="3" id="KW-0813">Transport</keyword>
<feature type="domain" description="Phosphotransferase system EIIB component type 2/3" evidence="2">
    <location>
        <begin position="2"/>
        <end position="83"/>
    </location>
</feature>
<proteinExistence type="predicted"/>
<accession>A0ABX7Y9B7</accession>
<dbReference type="InterPro" id="IPR036095">
    <property type="entry name" value="PTS_EIIB-like_sf"/>
</dbReference>
<dbReference type="EMBL" id="CP072384">
    <property type="protein sequence ID" value="QUC09676.1"/>
    <property type="molecule type" value="Genomic_DNA"/>
</dbReference>
<keyword evidence="1" id="KW-0808">Transferase</keyword>
<dbReference type="Proteomes" id="UP000678513">
    <property type="component" value="Chromosome"/>
</dbReference>
<gene>
    <name evidence="3" type="ORF">J5A65_09240</name>
</gene>
<keyword evidence="3" id="KW-0762">Sugar transport</keyword>
<reference evidence="3 4" key="1">
    <citation type="submission" date="2021-03" db="EMBL/GenBank/DDBJ databases">
        <title>Human Oral Microbial Genomes.</title>
        <authorList>
            <person name="Johnston C.D."/>
            <person name="Chen T."/>
            <person name="Dewhirst F.E."/>
        </authorList>
    </citation>
    <scope>NUCLEOTIDE SEQUENCE [LARGE SCALE GENOMIC DNA]</scope>
    <source>
        <strain evidence="3 4">DSMZ 100122</strain>
    </source>
</reference>
<dbReference type="InterPro" id="IPR003501">
    <property type="entry name" value="PTS_EIIB_2/3"/>
</dbReference>
<evidence type="ECO:0000259" key="2">
    <source>
        <dbReference type="Pfam" id="PF02302"/>
    </source>
</evidence>
<protein>
    <submittedName>
        <fullName evidence="3">PTS sugar transporter subunit IIB</fullName>
    </submittedName>
</protein>
<evidence type="ECO:0000313" key="4">
    <source>
        <dbReference type="Proteomes" id="UP000678513"/>
    </source>
</evidence>
<sequence length="95" mass="9975">MKILCVCGLGMGTSLILHMTVETAVNRMGLEAEIDHTDLSSARSMGPDVVVGQGMHTEELEGIAPVIVAVDDFLDDGAVEQKLRAGFAEAGWSGC</sequence>
<organism evidence="3 4">
    <name type="scientific">Arachnia rubra</name>
    <dbReference type="NCBI Taxonomy" id="1547448"/>
    <lineage>
        <taxon>Bacteria</taxon>
        <taxon>Bacillati</taxon>
        <taxon>Actinomycetota</taxon>
        <taxon>Actinomycetes</taxon>
        <taxon>Propionibacteriales</taxon>
        <taxon>Propionibacteriaceae</taxon>
        <taxon>Arachnia</taxon>
    </lineage>
</organism>
<name>A0ABX7Y9B7_9ACTN</name>
<keyword evidence="4" id="KW-1185">Reference proteome</keyword>
<evidence type="ECO:0000313" key="3">
    <source>
        <dbReference type="EMBL" id="QUC09676.1"/>
    </source>
</evidence>
<dbReference type="SUPFAM" id="SSF52794">
    <property type="entry name" value="PTS system IIB component-like"/>
    <property type="match status" value="1"/>
</dbReference>